<keyword evidence="3" id="KW-1185">Reference proteome</keyword>
<evidence type="ECO:0000313" key="3">
    <source>
        <dbReference type="Proteomes" id="UP001057375"/>
    </source>
</evidence>
<feature type="compositionally biased region" description="Pro residues" evidence="1">
    <location>
        <begin position="64"/>
        <end position="74"/>
    </location>
</feature>
<dbReference type="EMBL" id="BQXS01011417">
    <property type="protein sequence ID" value="GKT37203.1"/>
    <property type="molecule type" value="Genomic_DNA"/>
</dbReference>
<sequence>MPESSNPQTNGKKSSKNPPQSYVDHVSSKQKSGKRRKYAEKFSDHFSQGKKHCNEDDISMPPQMCFPPPPPFSGPPSHHFHPHHPYSRKISPKGALFRFMHHFPLDISDNELKQIALAVYFFTFVEEGKKGKDSLIESVKKLLMVENQLQTMKSALHELKDMLWPEEPPK</sequence>
<evidence type="ECO:0000313" key="2">
    <source>
        <dbReference type="EMBL" id="GKT37203.1"/>
    </source>
</evidence>
<accession>A0ABQ5KXM9</accession>
<organism evidence="2 3">
    <name type="scientific">Aduncisulcus paluster</name>
    <dbReference type="NCBI Taxonomy" id="2918883"/>
    <lineage>
        <taxon>Eukaryota</taxon>
        <taxon>Metamonada</taxon>
        <taxon>Carpediemonas-like organisms</taxon>
        <taxon>Aduncisulcus</taxon>
    </lineage>
</organism>
<gene>
    <name evidence="2" type="ORF">ADUPG1_010038</name>
</gene>
<protein>
    <submittedName>
        <fullName evidence="2">Uncharacterized protein</fullName>
    </submittedName>
</protein>
<dbReference type="Proteomes" id="UP001057375">
    <property type="component" value="Unassembled WGS sequence"/>
</dbReference>
<proteinExistence type="predicted"/>
<name>A0ABQ5KXM9_9EUKA</name>
<feature type="compositionally biased region" description="Polar residues" evidence="1">
    <location>
        <begin position="1"/>
        <end position="20"/>
    </location>
</feature>
<feature type="region of interest" description="Disordered" evidence="1">
    <location>
        <begin position="1"/>
        <end position="86"/>
    </location>
</feature>
<comment type="caution">
    <text evidence="2">The sequence shown here is derived from an EMBL/GenBank/DDBJ whole genome shotgun (WGS) entry which is preliminary data.</text>
</comment>
<reference evidence="2" key="1">
    <citation type="submission" date="2022-03" db="EMBL/GenBank/DDBJ databases">
        <title>Draft genome sequence of Aduncisulcus paluster, a free-living microaerophilic Fornicata.</title>
        <authorList>
            <person name="Yuyama I."/>
            <person name="Kume K."/>
            <person name="Tamura T."/>
            <person name="Inagaki Y."/>
            <person name="Hashimoto T."/>
        </authorList>
    </citation>
    <scope>NUCLEOTIDE SEQUENCE</scope>
    <source>
        <strain evidence="2">NY0171</strain>
    </source>
</reference>
<evidence type="ECO:0000256" key="1">
    <source>
        <dbReference type="SAM" id="MobiDB-lite"/>
    </source>
</evidence>